<keyword evidence="12" id="KW-0407">Ion channel</keyword>
<dbReference type="InterPro" id="IPR006201">
    <property type="entry name" value="Neur_channel"/>
</dbReference>
<evidence type="ECO:0000259" key="20">
    <source>
        <dbReference type="Pfam" id="PF02932"/>
    </source>
</evidence>
<evidence type="ECO:0000256" key="15">
    <source>
        <dbReference type="ARBA" id="ARBA00036239"/>
    </source>
</evidence>
<dbReference type="AlphaFoldDB" id="A0A671XC46"/>
<reference evidence="21" key="2">
    <citation type="submission" date="2025-08" db="UniProtKB">
        <authorList>
            <consortium name="Ensembl"/>
        </authorList>
    </citation>
    <scope>IDENTIFICATION</scope>
</reference>
<evidence type="ECO:0000256" key="8">
    <source>
        <dbReference type="ARBA" id="ARBA00023136"/>
    </source>
</evidence>
<comment type="function">
    <text evidence="17">Forms serotonin (5-hydroxytryptamine/5-HT3)-activated cation-selective channel complexes, which when activated cause fast, depolarizing responses in neurons.</text>
</comment>
<evidence type="ECO:0000256" key="14">
    <source>
        <dbReference type="ARBA" id="ARBA00034430"/>
    </source>
</evidence>
<name>A0A671XC46_SPAAU</name>
<protein>
    <submittedName>
        <fullName evidence="21">Uncharacterized protein</fullName>
    </submittedName>
</protein>
<dbReference type="InterPro" id="IPR038050">
    <property type="entry name" value="Neuro_actylchol_rec"/>
</dbReference>
<evidence type="ECO:0000259" key="19">
    <source>
        <dbReference type="Pfam" id="PF02931"/>
    </source>
</evidence>
<evidence type="ECO:0000256" key="5">
    <source>
        <dbReference type="ARBA" id="ARBA00022989"/>
    </source>
</evidence>
<dbReference type="InterPro" id="IPR006029">
    <property type="entry name" value="Neurotrans-gated_channel_TM"/>
</dbReference>
<keyword evidence="8 18" id="KW-0472">Membrane</keyword>
<dbReference type="Proteomes" id="UP000472265">
    <property type="component" value="Chromosome 20"/>
</dbReference>
<dbReference type="InterPro" id="IPR036719">
    <property type="entry name" value="Neuro-gated_channel_TM_sf"/>
</dbReference>
<evidence type="ECO:0000256" key="17">
    <source>
        <dbReference type="ARBA" id="ARBA00037540"/>
    </source>
</evidence>
<comment type="catalytic activity">
    <reaction evidence="14">
        <text>K(+)(in) = K(+)(out)</text>
        <dbReference type="Rhea" id="RHEA:29463"/>
        <dbReference type="ChEBI" id="CHEBI:29103"/>
    </reaction>
</comment>
<evidence type="ECO:0000256" key="3">
    <source>
        <dbReference type="ARBA" id="ARBA00022692"/>
    </source>
</evidence>
<keyword evidence="2" id="KW-1003">Cell membrane</keyword>
<dbReference type="PROSITE" id="PS00236">
    <property type="entry name" value="NEUROTR_ION_CHANNEL"/>
    <property type="match status" value="1"/>
</dbReference>
<dbReference type="InterPro" id="IPR036734">
    <property type="entry name" value="Neur_chan_lig-bd_sf"/>
</dbReference>
<dbReference type="GO" id="GO:0005230">
    <property type="term" value="F:extracellular ligand-gated monoatomic ion channel activity"/>
    <property type="evidence" value="ECO:0007669"/>
    <property type="project" value="InterPro"/>
</dbReference>
<reference evidence="21" key="1">
    <citation type="submission" date="2021-04" db="EMBL/GenBank/DDBJ databases">
        <authorList>
            <consortium name="Wellcome Sanger Institute Data Sharing"/>
        </authorList>
    </citation>
    <scope>NUCLEOTIDE SEQUENCE [LARGE SCALE GENOMIC DNA]</scope>
</reference>
<evidence type="ECO:0000313" key="22">
    <source>
        <dbReference type="Proteomes" id="UP000472265"/>
    </source>
</evidence>
<comment type="catalytic activity">
    <reaction evidence="15">
        <text>Na(+)(in) = Na(+)(out)</text>
        <dbReference type="Rhea" id="RHEA:34963"/>
        <dbReference type="ChEBI" id="CHEBI:29101"/>
    </reaction>
</comment>
<keyword evidence="5 18" id="KW-1133">Transmembrane helix</keyword>
<dbReference type="CDD" id="cd19063">
    <property type="entry name" value="LGIC_TM_5-HT3"/>
    <property type="match status" value="1"/>
</dbReference>
<evidence type="ECO:0000256" key="4">
    <source>
        <dbReference type="ARBA" id="ARBA00022729"/>
    </source>
</evidence>
<evidence type="ECO:0000256" key="11">
    <source>
        <dbReference type="ARBA" id="ARBA00023286"/>
    </source>
</evidence>
<dbReference type="SUPFAM" id="SSF90112">
    <property type="entry name" value="Neurotransmitter-gated ion-channel transmembrane pore"/>
    <property type="match status" value="1"/>
</dbReference>
<comment type="catalytic activity">
    <reaction evidence="16">
        <text>Ca(2+)(in) = Ca(2+)(out)</text>
        <dbReference type="Rhea" id="RHEA:29671"/>
        <dbReference type="ChEBI" id="CHEBI:29108"/>
    </reaction>
</comment>
<dbReference type="PANTHER" id="PTHR18945">
    <property type="entry name" value="NEUROTRANSMITTER GATED ION CHANNEL"/>
    <property type="match status" value="1"/>
</dbReference>
<dbReference type="Pfam" id="PF02931">
    <property type="entry name" value="Neur_chan_LBD"/>
    <property type="match status" value="1"/>
</dbReference>
<feature type="transmembrane region" description="Helical" evidence="18">
    <location>
        <begin position="118"/>
        <end position="138"/>
    </location>
</feature>
<dbReference type="GeneTree" id="ENSGT00940000163471"/>
<dbReference type="InParanoid" id="A0A671XC46"/>
<keyword evidence="6" id="KW-0770">Synapse</keyword>
<accession>A0A671XC46</accession>
<evidence type="ECO:0000256" key="7">
    <source>
        <dbReference type="ARBA" id="ARBA00023065"/>
    </source>
</evidence>
<keyword evidence="1" id="KW-0813">Transport</keyword>
<reference evidence="21" key="3">
    <citation type="submission" date="2025-09" db="UniProtKB">
        <authorList>
            <consortium name="Ensembl"/>
        </authorList>
    </citation>
    <scope>IDENTIFICATION</scope>
</reference>
<keyword evidence="11" id="KW-1071">Ligand-gated ion channel</keyword>
<evidence type="ECO:0000256" key="18">
    <source>
        <dbReference type="SAM" id="Phobius"/>
    </source>
</evidence>
<evidence type="ECO:0000313" key="21">
    <source>
        <dbReference type="Ensembl" id="ENSSAUP00010048677.1"/>
    </source>
</evidence>
<feature type="transmembrane region" description="Helical" evidence="18">
    <location>
        <begin position="179"/>
        <end position="206"/>
    </location>
</feature>
<gene>
    <name evidence="21" type="primary">LOC115570855</name>
</gene>
<keyword evidence="9" id="KW-0675">Receptor</keyword>
<dbReference type="Ensembl" id="ENSSAUT00010051197.1">
    <property type="protein sequence ID" value="ENSSAUP00010048677.1"/>
    <property type="gene ID" value="ENSSAUG00010020279.1"/>
</dbReference>
<keyword evidence="22" id="KW-1185">Reference proteome</keyword>
<dbReference type="Gene3D" id="2.70.170.10">
    <property type="entry name" value="Neurotransmitter-gated ion-channel ligand-binding domain"/>
    <property type="match status" value="1"/>
</dbReference>
<keyword evidence="10" id="KW-0628">Postsynaptic cell membrane</keyword>
<evidence type="ECO:0000256" key="6">
    <source>
        <dbReference type="ARBA" id="ARBA00023018"/>
    </source>
</evidence>
<keyword evidence="3 18" id="KW-0812">Transmembrane</keyword>
<organism evidence="21 22">
    <name type="scientific">Sparus aurata</name>
    <name type="common">Gilthead sea bream</name>
    <dbReference type="NCBI Taxonomy" id="8175"/>
    <lineage>
        <taxon>Eukaryota</taxon>
        <taxon>Metazoa</taxon>
        <taxon>Chordata</taxon>
        <taxon>Craniata</taxon>
        <taxon>Vertebrata</taxon>
        <taxon>Euteleostomi</taxon>
        <taxon>Actinopterygii</taxon>
        <taxon>Neopterygii</taxon>
        <taxon>Teleostei</taxon>
        <taxon>Neoteleostei</taxon>
        <taxon>Acanthomorphata</taxon>
        <taxon>Eupercaria</taxon>
        <taxon>Spariformes</taxon>
        <taxon>Sparidae</taxon>
        <taxon>Sparus</taxon>
    </lineage>
</organism>
<feature type="transmembrane region" description="Helical" evidence="18">
    <location>
        <begin position="317"/>
        <end position="336"/>
    </location>
</feature>
<keyword evidence="4" id="KW-0732">Signal</keyword>
<dbReference type="GO" id="GO:0004888">
    <property type="term" value="F:transmembrane signaling receptor activity"/>
    <property type="evidence" value="ECO:0007669"/>
    <property type="project" value="InterPro"/>
</dbReference>
<dbReference type="SUPFAM" id="SSF63712">
    <property type="entry name" value="Nicotinic receptor ligand binding domain-like"/>
    <property type="match status" value="1"/>
</dbReference>
<evidence type="ECO:0000256" key="12">
    <source>
        <dbReference type="ARBA" id="ARBA00023303"/>
    </source>
</evidence>
<dbReference type="Pfam" id="PF02932">
    <property type="entry name" value="Neur_chan_memb"/>
    <property type="match status" value="1"/>
</dbReference>
<evidence type="ECO:0000256" key="10">
    <source>
        <dbReference type="ARBA" id="ARBA00023257"/>
    </source>
</evidence>
<evidence type="ECO:0000256" key="2">
    <source>
        <dbReference type="ARBA" id="ARBA00022475"/>
    </source>
</evidence>
<dbReference type="InterPro" id="IPR018000">
    <property type="entry name" value="Neurotransmitter_ion_chnl_CS"/>
</dbReference>
<keyword evidence="7" id="KW-0406">Ion transport</keyword>
<proteinExistence type="predicted"/>
<feature type="domain" description="Neurotransmitter-gated ion-channel ligand-binding" evidence="19">
    <location>
        <begin position="8"/>
        <end position="117"/>
    </location>
</feature>
<feature type="domain" description="Neurotransmitter-gated ion-channel transmembrane" evidence="20">
    <location>
        <begin position="134"/>
        <end position="212"/>
    </location>
</feature>
<dbReference type="InterPro" id="IPR006202">
    <property type="entry name" value="Neur_chan_lig-bd"/>
</dbReference>
<dbReference type="InterPro" id="IPR049944">
    <property type="entry name" value="LGIC_TM_5-HT3"/>
</dbReference>
<evidence type="ECO:0000256" key="13">
    <source>
        <dbReference type="ARBA" id="ARBA00034104"/>
    </source>
</evidence>
<dbReference type="Gene3D" id="1.20.58.390">
    <property type="entry name" value="Neurotransmitter-gated ion-channel transmembrane domain"/>
    <property type="match status" value="1"/>
</dbReference>
<evidence type="ECO:0000256" key="16">
    <source>
        <dbReference type="ARBA" id="ARBA00036634"/>
    </source>
</evidence>
<sequence length="341" mass="38600">MTEKDKASASPYVIVYNSGQVWLRNDMLVISTCKMNVYKFPFDSQSCDLSFKSAMFTNKEMQFLPWDNSSRSTNWTLKMIRSQSEWLFINTTITNKTEDNFGLNQSMMIFTIHMKRRSVLYVVNFMLPILFFLGLDLASFLISDSGGEKLGFKVTVLLAVTVMQLILNEILPSSSDRIPLIATYIVGIFGLMMLSLAETILVMYLLEKESKESESNGDQSLSEDCGDKRGKVSLDDCFRGVNKWIQSACVCDVPAGKTPPEVLPLPQEGSSSQLMEESSDSDKLREMVKPPSLLLNSKKEEAKPAGYWRSVCKRINTVFFIFYIIAASVFLVYMAVCWNEE</sequence>
<dbReference type="GO" id="GO:0045211">
    <property type="term" value="C:postsynaptic membrane"/>
    <property type="evidence" value="ECO:0007669"/>
    <property type="project" value="UniProtKB-SubCell"/>
</dbReference>
<evidence type="ECO:0000256" key="9">
    <source>
        <dbReference type="ARBA" id="ARBA00023170"/>
    </source>
</evidence>
<evidence type="ECO:0000256" key="1">
    <source>
        <dbReference type="ARBA" id="ARBA00022448"/>
    </source>
</evidence>
<comment type="subcellular location">
    <subcellularLocation>
        <location evidence="13">Postsynaptic cell membrane</location>
        <topology evidence="13">Multi-pass membrane protein</topology>
    </subcellularLocation>
</comment>